<gene>
    <name evidence="1" type="ORF">BCR43DRAFT_490905</name>
</gene>
<dbReference type="OrthoDB" id="333024at2759"/>
<sequence>MVWGGNDNAVERWVKQLRENDPKLTTLHIMSMRRLSSQDLVSIFSALSTNTTLKHLYCSGHVLDTPAVEALAEALTLNDSLESLNVGAPDFGQQHALFQAFAEGLAANEGLIELDLENKQIGDEAMDLLGEALQKNPSLRRINLARNQIGDASLMRWAAQDTTRLQSLNVASNNVGAPGAQALIPALQHLHVLDLSDNALDTGAVALAAALHHSTLRTLKLVNTTEHGDALMDALRLEGNQYLACLWLDQNHIQHVPESLTLGVLTELRIRENQLDDAAALRLATALQNHPHALSLDLGQNAIQYRGMDALLGANISYLGLFSNQIHGLQDATDDTLDLSASVVERLDLGCNSITADDLAVVVGLLLQEGAAPRLRLLEMGGNHKPDELEAWEAQMEALQAARPDLEVVWKLAAQQEDQPPM</sequence>
<dbReference type="InterPro" id="IPR052394">
    <property type="entry name" value="LRR-containing"/>
</dbReference>
<reference evidence="1 2" key="1">
    <citation type="submission" date="2016-07" db="EMBL/GenBank/DDBJ databases">
        <title>Pervasive Adenine N6-methylation of Active Genes in Fungi.</title>
        <authorList>
            <consortium name="DOE Joint Genome Institute"/>
            <person name="Mondo S.J."/>
            <person name="Dannebaum R.O."/>
            <person name="Kuo R.C."/>
            <person name="Labutti K."/>
            <person name="Haridas S."/>
            <person name="Kuo A."/>
            <person name="Salamov A."/>
            <person name="Ahrendt S.R."/>
            <person name="Lipzen A."/>
            <person name="Sullivan W."/>
            <person name="Andreopoulos W.B."/>
            <person name="Clum A."/>
            <person name="Lindquist E."/>
            <person name="Daum C."/>
            <person name="Ramamoorthy G.K."/>
            <person name="Gryganskyi A."/>
            <person name="Culley D."/>
            <person name="Magnuson J.K."/>
            <person name="James T.Y."/>
            <person name="O'Malley M.A."/>
            <person name="Stajich J.E."/>
            <person name="Spatafora J.W."/>
            <person name="Visel A."/>
            <person name="Grigoriev I.V."/>
        </authorList>
    </citation>
    <scope>NUCLEOTIDE SEQUENCE [LARGE SCALE GENOMIC DNA]</scope>
    <source>
        <strain evidence="1 2">NRRL 2496</strain>
    </source>
</reference>
<dbReference type="EMBL" id="MCGN01000004">
    <property type="protein sequence ID" value="ORY98123.1"/>
    <property type="molecule type" value="Genomic_DNA"/>
</dbReference>
<accession>A0A1X2HGM4</accession>
<name>A0A1X2HGM4_SYNRA</name>
<dbReference type="SUPFAM" id="SSF52058">
    <property type="entry name" value="L domain-like"/>
    <property type="match status" value="1"/>
</dbReference>
<comment type="caution">
    <text evidence="1">The sequence shown here is derived from an EMBL/GenBank/DDBJ whole genome shotgun (WGS) entry which is preliminary data.</text>
</comment>
<dbReference type="InterPro" id="IPR001611">
    <property type="entry name" value="Leu-rich_rpt"/>
</dbReference>
<dbReference type="OMA" id="YASGHAM"/>
<evidence type="ECO:0000313" key="1">
    <source>
        <dbReference type="EMBL" id="ORY98123.1"/>
    </source>
</evidence>
<dbReference type="PANTHER" id="PTHR24114:SF50">
    <property type="entry name" value="RNI-LIKE PROTEIN"/>
    <property type="match status" value="1"/>
</dbReference>
<evidence type="ECO:0000313" key="2">
    <source>
        <dbReference type="Proteomes" id="UP000242180"/>
    </source>
</evidence>
<dbReference type="InParanoid" id="A0A1X2HGM4"/>
<dbReference type="Pfam" id="PF13516">
    <property type="entry name" value="LRR_6"/>
    <property type="match status" value="3"/>
</dbReference>
<proteinExistence type="predicted"/>
<keyword evidence="2" id="KW-1185">Reference proteome</keyword>
<dbReference type="InterPro" id="IPR032675">
    <property type="entry name" value="LRR_dom_sf"/>
</dbReference>
<dbReference type="AlphaFoldDB" id="A0A1X2HGM4"/>
<dbReference type="PANTHER" id="PTHR24114">
    <property type="entry name" value="LEUCINE RICH REPEAT FAMILY PROTEIN"/>
    <property type="match status" value="1"/>
</dbReference>
<organism evidence="1 2">
    <name type="scientific">Syncephalastrum racemosum</name>
    <name type="common">Filamentous fungus</name>
    <dbReference type="NCBI Taxonomy" id="13706"/>
    <lineage>
        <taxon>Eukaryota</taxon>
        <taxon>Fungi</taxon>
        <taxon>Fungi incertae sedis</taxon>
        <taxon>Mucoromycota</taxon>
        <taxon>Mucoromycotina</taxon>
        <taxon>Mucoromycetes</taxon>
        <taxon>Mucorales</taxon>
        <taxon>Syncephalastraceae</taxon>
        <taxon>Syncephalastrum</taxon>
    </lineage>
</organism>
<protein>
    <recommendedName>
        <fullName evidence="3">RNI-like protein</fullName>
    </recommendedName>
</protein>
<dbReference type="STRING" id="13706.A0A1X2HGM4"/>
<dbReference type="SUPFAM" id="SSF52047">
    <property type="entry name" value="RNI-like"/>
    <property type="match status" value="1"/>
</dbReference>
<dbReference type="Proteomes" id="UP000242180">
    <property type="component" value="Unassembled WGS sequence"/>
</dbReference>
<dbReference type="SMART" id="SM00368">
    <property type="entry name" value="LRR_RI"/>
    <property type="match status" value="6"/>
</dbReference>
<dbReference type="Gene3D" id="3.80.10.10">
    <property type="entry name" value="Ribonuclease Inhibitor"/>
    <property type="match status" value="3"/>
</dbReference>
<evidence type="ECO:0008006" key="3">
    <source>
        <dbReference type="Google" id="ProtNLM"/>
    </source>
</evidence>